<gene>
    <name evidence="1" type="ORF">JFL75_11265</name>
</gene>
<accession>A0A7T7XJE5</accession>
<dbReference type="AlphaFoldDB" id="A0A7T7XJE5"/>
<dbReference type="EMBL" id="CP067089">
    <property type="protein sequence ID" value="QQO07529.1"/>
    <property type="molecule type" value="Genomic_DNA"/>
</dbReference>
<protein>
    <submittedName>
        <fullName evidence="1">Uncharacterized protein</fullName>
    </submittedName>
</protein>
<keyword evidence="2" id="KW-1185">Reference proteome</keyword>
<dbReference type="KEGG" id="bhc:JFL75_11265"/>
<evidence type="ECO:0000313" key="1">
    <source>
        <dbReference type="EMBL" id="QQO07529.1"/>
    </source>
</evidence>
<reference evidence="1" key="1">
    <citation type="submission" date="2021-01" db="EMBL/GenBank/DDBJ databases">
        <title>Description of Breznakiella homolactica.</title>
        <authorList>
            <person name="Song Y."/>
            <person name="Brune A."/>
        </authorList>
    </citation>
    <scope>NUCLEOTIDE SEQUENCE</scope>
    <source>
        <strain evidence="1">RmG30</strain>
    </source>
</reference>
<proteinExistence type="predicted"/>
<dbReference type="Proteomes" id="UP000595917">
    <property type="component" value="Chromosome"/>
</dbReference>
<dbReference type="RefSeq" id="WP_215624835.1">
    <property type="nucleotide sequence ID" value="NZ_CP067089.2"/>
</dbReference>
<sequence length="87" mass="10247">MQIIELKDIVRKDHPIYYRRFYTGTIVMEILSKTVERHIDFSVEIMPTGKKEINVTFDQPVDYPMVPLLKKLKTYIDDFDRSGGLPV</sequence>
<evidence type="ECO:0000313" key="2">
    <source>
        <dbReference type="Proteomes" id="UP000595917"/>
    </source>
</evidence>
<organism evidence="1 2">
    <name type="scientific">Breznakiella homolactica</name>
    <dbReference type="NCBI Taxonomy" id="2798577"/>
    <lineage>
        <taxon>Bacteria</taxon>
        <taxon>Pseudomonadati</taxon>
        <taxon>Spirochaetota</taxon>
        <taxon>Spirochaetia</taxon>
        <taxon>Spirochaetales</taxon>
        <taxon>Breznakiellaceae</taxon>
        <taxon>Breznakiella</taxon>
    </lineage>
</organism>
<name>A0A7T7XJE5_9SPIR</name>